<dbReference type="Proteomes" id="UP000179003">
    <property type="component" value="Unassembled WGS sequence"/>
</dbReference>
<keyword evidence="1" id="KW-0812">Transmembrane</keyword>
<protein>
    <recommendedName>
        <fullName evidence="4">Prepilin-type N-terminal cleavage/methylation domain-containing protein</fullName>
    </recommendedName>
</protein>
<evidence type="ECO:0008006" key="4">
    <source>
        <dbReference type="Google" id="ProtNLM"/>
    </source>
</evidence>
<reference evidence="2 3" key="1">
    <citation type="journal article" date="2016" name="Nat. Commun.">
        <title>Thousands of microbial genomes shed light on interconnected biogeochemical processes in an aquifer system.</title>
        <authorList>
            <person name="Anantharaman K."/>
            <person name="Brown C.T."/>
            <person name="Hug L.A."/>
            <person name="Sharon I."/>
            <person name="Castelle C.J."/>
            <person name="Probst A.J."/>
            <person name="Thomas B.C."/>
            <person name="Singh A."/>
            <person name="Wilkins M.J."/>
            <person name="Karaoz U."/>
            <person name="Brodie E.L."/>
            <person name="Williams K.H."/>
            <person name="Hubbard S.S."/>
            <person name="Banfield J.F."/>
        </authorList>
    </citation>
    <scope>NUCLEOTIDE SEQUENCE [LARGE SCALE GENOMIC DNA]</scope>
</reference>
<keyword evidence="1" id="KW-0472">Membrane</keyword>
<comment type="caution">
    <text evidence="2">The sequence shown here is derived from an EMBL/GenBank/DDBJ whole genome shotgun (WGS) entry which is preliminary data.</text>
</comment>
<evidence type="ECO:0000256" key="1">
    <source>
        <dbReference type="SAM" id="Phobius"/>
    </source>
</evidence>
<gene>
    <name evidence="2" type="ORF">A2442_02195</name>
</gene>
<dbReference type="EMBL" id="MFAE01000008">
    <property type="protein sequence ID" value="OGD67181.1"/>
    <property type="molecule type" value="Genomic_DNA"/>
</dbReference>
<dbReference type="STRING" id="1797582.A2442_02195"/>
<name>A0A1F5EIG7_9BACT</name>
<keyword evidence="1" id="KW-1133">Transmembrane helix</keyword>
<dbReference type="AlphaFoldDB" id="A0A1F5EIG7"/>
<organism evidence="2 3">
    <name type="scientific">Candidatus Campbellbacteria bacterium RIFOXYC2_FULL_35_25</name>
    <dbReference type="NCBI Taxonomy" id="1797582"/>
    <lineage>
        <taxon>Bacteria</taxon>
        <taxon>Candidatus Campbelliibacteriota</taxon>
    </lineage>
</organism>
<evidence type="ECO:0000313" key="3">
    <source>
        <dbReference type="Proteomes" id="UP000179003"/>
    </source>
</evidence>
<feature type="transmembrane region" description="Helical" evidence="1">
    <location>
        <begin position="34"/>
        <end position="54"/>
    </location>
</feature>
<proteinExistence type="predicted"/>
<accession>A0A1F5EIG7</accession>
<evidence type="ECO:0000313" key="2">
    <source>
        <dbReference type="EMBL" id="OGD67181.1"/>
    </source>
</evidence>
<sequence>MYKNKKIKKIFWFYQNSTLPTTNYQLPTSSGFTLIETLVAIGVLLLSITGPLLLAKQGISTSVTVKNQLIASYLAQEGVEYIKNIRDQNFINDNAMSSGLANCFGANKCRIAPFGVGVSSCGATCEVLRKNATDGRYGYPGTWAPTNFTRDITIDNSGLPQEMTVVVEVKWTQGTATKNLVLKETLFQLKD</sequence>